<dbReference type="EMBL" id="JBHRVU010000005">
    <property type="protein sequence ID" value="MFC3443798.1"/>
    <property type="molecule type" value="Genomic_DNA"/>
</dbReference>
<protein>
    <submittedName>
        <fullName evidence="1">Phage tail protein</fullName>
    </submittedName>
</protein>
<accession>A0ABV7NKU0</accession>
<reference evidence="2" key="1">
    <citation type="journal article" date="2019" name="Int. J. Syst. Evol. Microbiol.">
        <title>The Global Catalogue of Microorganisms (GCM) 10K type strain sequencing project: providing services to taxonomists for standard genome sequencing and annotation.</title>
        <authorList>
            <consortium name="The Broad Institute Genomics Platform"/>
            <consortium name="The Broad Institute Genome Sequencing Center for Infectious Disease"/>
            <person name="Wu L."/>
            <person name="Ma J."/>
        </authorList>
    </citation>
    <scope>NUCLEOTIDE SEQUENCE [LARGE SCALE GENOMIC DNA]</scope>
    <source>
        <strain evidence="2">CCM 7491</strain>
    </source>
</reference>
<dbReference type="PANTHER" id="PTHR38009">
    <property type="entry name" value="CONSERVED HYPOTHETICAL PHAGE TAIL PROTEIN"/>
    <property type="match status" value="1"/>
</dbReference>
<organism evidence="1 2">
    <name type="scientific">Sphingobium rhizovicinum</name>
    <dbReference type="NCBI Taxonomy" id="432308"/>
    <lineage>
        <taxon>Bacteria</taxon>
        <taxon>Pseudomonadati</taxon>
        <taxon>Pseudomonadota</taxon>
        <taxon>Alphaproteobacteria</taxon>
        <taxon>Sphingomonadales</taxon>
        <taxon>Sphingomonadaceae</taxon>
        <taxon>Sphingobium</taxon>
    </lineage>
</organism>
<evidence type="ECO:0000313" key="1">
    <source>
        <dbReference type="EMBL" id="MFC3443798.1"/>
    </source>
</evidence>
<keyword evidence="2" id="KW-1185">Reference proteome</keyword>
<dbReference type="Pfam" id="PF06841">
    <property type="entry name" value="Phage_T4_gp19"/>
    <property type="match status" value="1"/>
</dbReference>
<dbReference type="InterPro" id="IPR011747">
    <property type="entry name" value="CHP02241"/>
</dbReference>
<dbReference type="PANTHER" id="PTHR38009:SF1">
    <property type="entry name" value="CONSERVED HYPOTHETICAL PHAGE TAIL PROTEIN"/>
    <property type="match status" value="1"/>
</dbReference>
<dbReference type="NCBIfam" id="TIGR02241">
    <property type="entry name" value="conserved hypothetical phage tail region protein"/>
    <property type="match status" value="1"/>
</dbReference>
<gene>
    <name evidence="1" type="ORF">ACFOKF_21850</name>
</gene>
<name>A0ABV7NKU0_9SPHN</name>
<dbReference type="RefSeq" id="WP_380798678.1">
    <property type="nucleotide sequence ID" value="NZ_JBHRVU010000005.1"/>
</dbReference>
<dbReference type="InterPro" id="IPR010667">
    <property type="entry name" value="Phage_T4_Gp19"/>
</dbReference>
<proteinExistence type="predicted"/>
<dbReference type="Proteomes" id="UP001595681">
    <property type="component" value="Unassembled WGS sequence"/>
</dbReference>
<comment type="caution">
    <text evidence="1">The sequence shown here is derived from an EMBL/GenBank/DDBJ whole genome shotgun (WGS) entry which is preliminary data.</text>
</comment>
<sequence>MMAAQEYPLPRFHFLVDWGGAKLSFTEVTGLVMEREKIEYRHSNSPDFNKIAMPGLVKNGNITCKRGKFEGDFQLNEWFDAVANDRAGGRRDLVIKLLDEKHKPVAAWSATRCFPVKVMAPDLKSDANEVAIESIEIAHEGLKLMKV</sequence>
<evidence type="ECO:0000313" key="2">
    <source>
        <dbReference type="Proteomes" id="UP001595681"/>
    </source>
</evidence>